<dbReference type="EMBL" id="AYMZ01000008">
    <property type="protein sequence ID" value="ETF06818.1"/>
    <property type="molecule type" value="Genomic_DNA"/>
</dbReference>
<evidence type="ECO:0000313" key="1">
    <source>
        <dbReference type="EMBL" id="ETF06818.1"/>
    </source>
</evidence>
<dbReference type="HOGENOM" id="CLU_2168847_0_0_6"/>
<comment type="caution">
    <text evidence="1">The sequence shown here is derived from an EMBL/GenBank/DDBJ whole genome shotgun (WGS) entry which is preliminary data.</text>
</comment>
<organism evidence="1 2">
    <name type="scientific">Pseudomonas moraviensis R28-S</name>
    <dbReference type="NCBI Taxonomy" id="1395516"/>
    <lineage>
        <taxon>Bacteria</taxon>
        <taxon>Pseudomonadati</taxon>
        <taxon>Pseudomonadota</taxon>
        <taxon>Gammaproteobacteria</taxon>
        <taxon>Pseudomonadales</taxon>
        <taxon>Pseudomonadaceae</taxon>
        <taxon>Pseudomonas</taxon>
    </lineage>
</organism>
<proteinExistence type="predicted"/>
<dbReference type="PATRIC" id="fig|1395516.4.peg.3730"/>
<protein>
    <submittedName>
        <fullName evidence="1">Uncharacterized protein</fullName>
    </submittedName>
</protein>
<dbReference type="RefSeq" id="WP_024013710.1">
    <property type="nucleotide sequence ID" value="NZ_CM002330.1"/>
</dbReference>
<evidence type="ECO:0000313" key="2">
    <source>
        <dbReference type="Proteomes" id="UP000024771"/>
    </source>
</evidence>
<dbReference type="AlphaFoldDB" id="V8R581"/>
<dbReference type="Proteomes" id="UP000024771">
    <property type="component" value="Chromosome"/>
</dbReference>
<name>V8R581_9PSED</name>
<reference evidence="1 2" key="1">
    <citation type="journal article" date="2014" name="Genome Announc.">
        <title>Draft Genome Sequence of Pseudomonas moraviensis R28-S.</title>
        <authorList>
            <person name="Hunter S.S."/>
            <person name="Yano H."/>
            <person name="Loftie-Eaton W."/>
            <person name="Hughes J."/>
            <person name="De Gelder L."/>
            <person name="Stragier P."/>
            <person name="De Vos P."/>
            <person name="Settles M.L."/>
            <person name="Top E.M."/>
        </authorList>
    </citation>
    <scope>NUCLEOTIDE SEQUENCE [LARGE SCALE GENOMIC DNA]</scope>
    <source>
        <strain evidence="2">R28</strain>
    </source>
</reference>
<sequence length="110" mass="11864">MLAMEYIELEDTKVLKTIDSDSFHDGLASAVSDFRRRAAFLPFLKAYSDTGNGLAVVLVPPAGGAMEGKGRALMLDAVAERIEELVRSGGVVSINYDANQKRISLSLCVE</sequence>
<gene>
    <name evidence="1" type="ORF">PMO01_18380</name>
</gene>
<accession>V8R581</accession>